<dbReference type="GO" id="GO:0003690">
    <property type="term" value="F:double-stranded DNA binding"/>
    <property type="evidence" value="ECO:0007669"/>
    <property type="project" value="InterPro"/>
</dbReference>
<dbReference type="OMA" id="PQLCSNI"/>
<name>Q6CS61_KLULA</name>
<dbReference type="Proteomes" id="UP000000598">
    <property type="component" value="Chromosome D"/>
</dbReference>
<organism evidence="1 2">
    <name type="scientific">Kluyveromyces lactis (strain ATCC 8585 / CBS 2359 / DSM 70799 / NBRC 1267 / NRRL Y-1140 / WM37)</name>
    <name type="common">Yeast</name>
    <name type="synonym">Candida sphaerica</name>
    <dbReference type="NCBI Taxonomy" id="284590"/>
    <lineage>
        <taxon>Eukaryota</taxon>
        <taxon>Fungi</taxon>
        <taxon>Dikarya</taxon>
        <taxon>Ascomycota</taxon>
        <taxon>Saccharomycotina</taxon>
        <taxon>Saccharomycetes</taxon>
        <taxon>Saccharomycetales</taxon>
        <taxon>Saccharomycetaceae</taxon>
        <taxon>Kluyveromyces</taxon>
    </lineage>
</organism>
<evidence type="ECO:0000313" key="2">
    <source>
        <dbReference type="Proteomes" id="UP000000598"/>
    </source>
</evidence>
<sequence length="453" mass="52808">MDHFFGALKAGDFSVLDINIERNGQLILELQQFLRSNDSIDLETLINSHSLYENRWTRFNNLVSSFLGYCKELNPYSLWESSFSVFQYYQDLNTCLTNETTMYPIDSLVPLFTATTELVIPMAIRLDANHKIIGTRQHQFLTHIASIISKLFNSIKARVDDDKVEFDHLSGKQKVLLYISNKLNMIYFKINSPSSCANIFKNLKPKSNIYSFNQYPLTERIQYRYYLGRYYLLNHRMVNAFHQLNQCYELLATLPDSIAKQNNRRRLLKFLVPCGIIISKLPDFNKLSQWDPILAQKYTALVIAVKNGNLNRVNFWLYENESWLKSSKLLIVLLEKLPIITFRSLLRSIFLYYCIPRNSNKLPYSVIRPILAKSIGLYPPEMPSIYKDNYTAESLENILVTLSIQQLWKGNVFPSLQVCVTMKTNDISVIFPNINEKIVSRFSLNQEDSWLDK</sequence>
<dbReference type="GO" id="GO:0016973">
    <property type="term" value="P:poly(A)+ mRNA export from nucleus"/>
    <property type="evidence" value="ECO:0007669"/>
    <property type="project" value="TreeGrafter"/>
</dbReference>
<dbReference type="KEGG" id="kla:KLLA0_D03674g"/>
<dbReference type="InterPro" id="IPR045114">
    <property type="entry name" value="Csn12-like"/>
</dbReference>
<dbReference type="AlphaFoldDB" id="Q6CS61"/>
<dbReference type="GO" id="GO:0003723">
    <property type="term" value="F:RNA binding"/>
    <property type="evidence" value="ECO:0007669"/>
    <property type="project" value="InterPro"/>
</dbReference>
<dbReference type="GO" id="GO:0070390">
    <property type="term" value="C:transcription export complex 2"/>
    <property type="evidence" value="ECO:0007669"/>
    <property type="project" value="TreeGrafter"/>
</dbReference>
<dbReference type="eggNOG" id="KOG2688">
    <property type="taxonomic scope" value="Eukaryota"/>
</dbReference>
<gene>
    <name evidence="1" type="ORF">KLLA0_D03674g</name>
</gene>
<dbReference type="PANTHER" id="PTHR12732">
    <property type="entry name" value="UNCHARACTERIZED PROTEASOME COMPONENT REGION PCI-CONTAINING"/>
    <property type="match status" value="1"/>
</dbReference>
<dbReference type="STRING" id="284590.Q6CS61"/>
<dbReference type="InParanoid" id="Q6CS61"/>
<protein>
    <submittedName>
        <fullName evidence="1">KLLA0D03674p</fullName>
    </submittedName>
</protein>
<reference evidence="1 2" key="1">
    <citation type="journal article" date="2004" name="Nature">
        <title>Genome evolution in yeasts.</title>
        <authorList>
            <consortium name="Genolevures"/>
            <person name="Dujon B."/>
            <person name="Sherman D."/>
            <person name="Fischer G."/>
            <person name="Durrens P."/>
            <person name="Casaregola S."/>
            <person name="Lafontaine I."/>
            <person name="de Montigny J."/>
            <person name="Marck C."/>
            <person name="Neuveglise C."/>
            <person name="Talla E."/>
            <person name="Goffard N."/>
            <person name="Frangeul L."/>
            <person name="Aigle M."/>
            <person name="Anthouard V."/>
            <person name="Babour A."/>
            <person name="Barbe V."/>
            <person name="Barnay S."/>
            <person name="Blanchin S."/>
            <person name="Beckerich J.M."/>
            <person name="Beyne E."/>
            <person name="Bleykasten C."/>
            <person name="Boisrame A."/>
            <person name="Boyer J."/>
            <person name="Cattolico L."/>
            <person name="Confanioleri F."/>
            <person name="de Daruvar A."/>
            <person name="Despons L."/>
            <person name="Fabre E."/>
            <person name="Fairhead C."/>
            <person name="Ferry-Dumazet H."/>
            <person name="Groppi A."/>
            <person name="Hantraye F."/>
            <person name="Hennequin C."/>
            <person name="Jauniaux N."/>
            <person name="Joyet P."/>
            <person name="Kachouri R."/>
            <person name="Kerrest A."/>
            <person name="Koszul R."/>
            <person name="Lemaire M."/>
            <person name="Lesur I."/>
            <person name="Ma L."/>
            <person name="Muller H."/>
            <person name="Nicaud J.M."/>
            <person name="Nikolski M."/>
            <person name="Oztas S."/>
            <person name="Ozier-Kalogeropoulos O."/>
            <person name="Pellenz S."/>
            <person name="Potier S."/>
            <person name="Richard G.F."/>
            <person name="Straub M.L."/>
            <person name="Suleau A."/>
            <person name="Swennene D."/>
            <person name="Tekaia F."/>
            <person name="Wesolowski-Louvel M."/>
            <person name="Westhof E."/>
            <person name="Wirth B."/>
            <person name="Zeniou-Meyer M."/>
            <person name="Zivanovic I."/>
            <person name="Bolotin-Fukuhara M."/>
            <person name="Thierry A."/>
            <person name="Bouchier C."/>
            <person name="Caudron B."/>
            <person name="Scarpelli C."/>
            <person name="Gaillardin C."/>
            <person name="Weissenbach J."/>
            <person name="Wincker P."/>
            <person name="Souciet J.L."/>
        </authorList>
    </citation>
    <scope>NUCLEOTIDE SEQUENCE [LARGE SCALE GENOMIC DNA]</scope>
    <source>
        <strain evidence="2">ATCC 8585 / CBS 2359 / DSM 70799 / NBRC 1267 / NRRL Y-1140 / WM37</strain>
    </source>
</reference>
<keyword evidence="2" id="KW-1185">Reference proteome</keyword>
<dbReference type="EMBL" id="CR382124">
    <property type="protein sequence ID" value="CAH00324.1"/>
    <property type="molecule type" value="Genomic_DNA"/>
</dbReference>
<dbReference type="FunCoup" id="Q6CS61">
    <property type="interactions" value="125"/>
</dbReference>
<evidence type="ECO:0000313" key="1">
    <source>
        <dbReference type="EMBL" id="CAH00324.1"/>
    </source>
</evidence>
<dbReference type="GO" id="GO:0006368">
    <property type="term" value="P:transcription elongation by RNA polymerase II"/>
    <property type="evidence" value="ECO:0007669"/>
    <property type="project" value="TreeGrafter"/>
</dbReference>
<dbReference type="SMART" id="SM00753">
    <property type="entry name" value="PAM"/>
    <property type="match status" value="1"/>
</dbReference>
<accession>Q6CS61</accession>
<dbReference type="GO" id="GO:0000973">
    <property type="term" value="P:post-transcriptional tethering of RNA polymerase II gene DNA at nuclear periphery"/>
    <property type="evidence" value="ECO:0007669"/>
    <property type="project" value="TreeGrafter"/>
</dbReference>
<dbReference type="HOGENOM" id="CLU_048936_0_0_1"/>
<proteinExistence type="predicted"/>
<dbReference type="PaxDb" id="284590-Q6CS61"/>
<dbReference type="PANTHER" id="PTHR12732:SF8">
    <property type="entry name" value="NUCLEAR MRNA EXPORT PROTEIN THP1"/>
    <property type="match status" value="1"/>
</dbReference>